<feature type="region of interest" description="Leucine repeat I (LRI)" evidence="3">
    <location>
        <begin position="383"/>
        <end position="443"/>
    </location>
</feature>
<sequence length="760" mass="85885">MDLQFSGLPDSVSTLKQQDEPFFPSFKQSQDTPYNYLDDSLALYFTGDPLTSPTSNNDHFAPPAELDSPDDHDTDPVFKYLNQILLEEDIDAKPSMFHDPIALKAAENYFYEALDKNHPSPHQSLASHNTEGLGSICENSSEPYSSNGSTSSNHSDSSQWMVDPGQSKSHLVSCPPEPYSHSFQTTSGRLNGSLNSSGSSMHVQVDSLWNPSELGNIFSNTEAIMHFKRGMEEANKFLPTNAQLALDLDKYSFPPKTGEMPNDTITKVEKNNINSSLNSSTSRKKHHHPDNNEFEEERSSKQSAVYVEEELSEMFDKVLLCDPDECRMNILSSSEIRNSLPHNVPNGGDIQLLSEAVKSKPHDVPNGGKHSAERPQGDTSEVVDLRTLLISCAQSIGANDRRTANEQLKLIQEHCSPNGDANQRLAYVLANGLEARLSGTGTQLYTSLPRKRITAFEKLKAYQVYMSACPFKKISIGYANKMVYMVSLEAKTLHLIDFGIQYGFQWPALIQHLSMRPGGPPKLRVTGIDLPQPGFRPAELIEETGRRLAKYCERFGVQFEYNAIATQNWEAIKIEDFKLARRSDEMVAVNCSFRLKDLLDETVMVDSPRDAVLRLILKLNPGVFVHTIQNGSFSSPFFATRFREAVFHYHAHFDIFESTLSRDDPQRFLFEQEFYGREMLNVIACEGAERIVRPETYKRWHLRSMRAGFKPLPLNSECMNKLRKKLKAYHKDFLFDKEDVWMLQGWKGRILCASSCWVPA</sequence>
<feature type="compositionally biased region" description="Low complexity" evidence="4">
    <location>
        <begin position="139"/>
        <end position="158"/>
    </location>
</feature>
<evidence type="ECO:0000256" key="3">
    <source>
        <dbReference type="PROSITE-ProRule" id="PRU01191"/>
    </source>
</evidence>
<dbReference type="EMBL" id="OOIL02006874">
    <property type="protein sequence ID" value="VFR03322.1"/>
    <property type="molecule type" value="Genomic_DNA"/>
</dbReference>
<evidence type="ECO:0000313" key="6">
    <source>
        <dbReference type="Proteomes" id="UP000595140"/>
    </source>
</evidence>
<keyword evidence="6" id="KW-1185">Reference proteome</keyword>
<dbReference type="Proteomes" id="UP000595140">
    <property type="component" value="Unassembled WGS sequence"/>
</dbReference>
<dbReference type="Pfam" id="PF03514">
    <property type="entry name" value="GRAS"/>
    <property type="match status" value="1"/>
</dbReference>
<feature type="short sequence motif" description="LXXLL motif" evidence="3">
    <location>
        <begin position="595"/>
        <end position="599"/>
    </location>
</feature>
<dbReference type="AlphaFoldDB" id="A0A484NNZ8"/>
<evidence type="ECO:0000256" key="1">
    <source>
        <dbReference type="ARBA" id="ARBA00023015"/>
    </source>
</evidence>
<evidence type="ECO:0000256" key="2">
    <source>
        <dbReference type="ARBA" id="ARBA00023163"/>
    </source>
</evidence>
<accession>A0A484NNZ8</accession>
<feature type="region of interest" description="Disordered" evidence="4">
    <location>
        <begin position="359"/>
        <end position="378"/>
    </location>
</feature>
<evidence type="ECO:0000256" key="4">
    <source>
        <dbReference type="SAM" id="MobiDB-lite"/>
    </source>
</evidence>
<evidence type="ECO:0000313" key="5">
    <source>
        <dbReference type="EMBL" id="VFR03322.1"/>
    </source>
</evidence>
<keyword evidence="1" id="KW-0805">Transcription regulation</keyword>
<feature type="region of interest" description="SAW" evidence="3">
    <location>
        <begin position="684"/>
        <end position="758"/>
    </location>
</feature>
<dbReference type="PANTHER" id="PTHR31636">
    <property type="entry name" value="OSJNBA0084A10.13 PROTEIN-RELATED"/>
    <property type="match status" value="1"/>
</dbReference>
<feature type="compositionally biased region" description="Low complexity" evidence="4">
    <location>
        <begin position="187"/>
        <end position="197"/>
    </location>
</feature>
<feature type="region of interest" description="Disordered" evidence="4">
    <location>
        <begin position="119"/>
        <end position="197"/>
    </location>
</feature>
<dbReference type="InterPro" id="IPR005202">
    <property type="entry name" value="TF_GRAS"/>
</dbReference>
<organism evidence="5 6">
    <name type="scientific">Cuscuta campestris</name>
    <dbReference type="NCBI Taxonomy" id="132261"/>
    <lineage>
        <taxon>Eukaryota</taxon>
        <taxon>Viridiplantae</taxon>
        <taxon>Streptophyta</taxon>
        <taxon>Embryophyta</taxon>
        <taxon>Tracheophyta</taxon>
        <taxon>Spermatophyta</taxon>
        <taxon>Magnoliopsida</taxon>
        <taxon>eudicotyledons</taxon>
        <taxon>Gunneridae</taxon>
        <taxon>Pentapetalae</taxon>
        <taxon>asterids</taxon>
        <taxon>lamiids</taxon>
        <taxon>Solanales</taxon>
        <taxon>Convolvulaceae</taxon>
        <taxon>Cuscuteae</taxon>
        <taxon>Cuscuta</taxon>
        <taxon>Cuscuta subgen. Grammica</taxon>
        <taxon>Cuscuta sect. Cleistogrammica</taxon>
    </lineage>
</organism>
<dbReference type="OrthoDB" id="47276at2759"/>
<proteinExistence type="inferred from homology"/>
<gene>
    <name evidence="5" type="ORF">CCAM_LOCUS45097</name>
</gene>
<feature type="region of interest" description="Leucine repeat II (LRII)" evidence="3">
    <location>
        <begin position="543"/>
        <end position="575"/>
    </location>
</feature>
<comment type="similarity">
    <text evidence="3">Belongs to the GRAS family.</text>
</comment>
<feature type="region of interest" description="VHIID" evidence="3">
    <location>
        <begin position="462"/>
        <end position="527"/>
    </location>
</feature>
<reference evidence="5 6" key="1">
    <citation type="submission" date="2018-04" db="EMBL/GenBank/DDBJ databases">
        <authorList>
            <person name="Vogel A."/>
        </authorList>
    </citation>
    <scope>NUCLEOTIDE SEQUENCE [LARGE SCALE GENOMIC DNA]</scope>
</reference>
<dbReference type="PROSITE" id="PS50985">
    <property type="entry name" value="GRAS"/>
    <property type="match status" value="1"/>
</dbReference>
<name>A0A484NNZ8_9ASTE</name>
<comment type="caution">
    <text evidence="3">Lacks conserved residue(s) required for the propagation of feature annotation.</text>
</comment>
<feature type="region of interest" description="Disordered" evidence="4">
    <location>
        <begin position="274"/>
        <end position="301"/>
    </location>
</feature>
<feature type="compositionally biased region" description="Polar residues" evidence="4">
    <location>
        <begin position="120"/>
        <end position="132"/>
    </location>
</feature>
<protein>
    <submittedName>
        <fullName evidence="5">Uncharacterized protein</fullName>
    </submittedName>
</protein>
<keyword evidence="2" id="KW-0804">Transcription</keyword>